<dbReference type="EMBL" id="ML735297">
    <property type="protein sequence ID" value="KAE8387213.1"/>
    <property type="molecule type" value="Genomic_DNA"/>
</dbReference>
<accession>A0A5N7C038</accession>
<evidence type="ECO:0000313" key="1">
    <source>
        <dbReference type="EMBL" id="KAE8387213.1"/>
    </source>
</evidence>
<sequence length="86" mass="9607">MSGIFGLRLSPPGQFILMMVGLQALPWLRCWRCLPMIISSRTPGREENQIMTNSKLNQASNAALLPIKRSAHSIPFPTKSRQCQSP</sequence>
<protein>
    <submittedName>
        <fullName evidence="1">Uncharacterized protein</fullName>
    </submittedName>
</protein>
<organism evidence="1">
    <name type="scientific">Petromyces alliaceus</name>
    <name type="common">Aspergillus alliaceus</name>
    <dbReference type="NCBI Taxonomy" id="209559"/>
    <lineage>
        <taxon>Eukaryota</taxon>
        <taxon>Fungi</taxon>
        <taxon>Dikarya</taxon>
        <taxon>Ascomycota</taxon>
        <taxon>Pezizomycotina</taxon>
        <taxon>Eurotiomycetes</taxon>
        <taxon>Eurotiomycetidae</taxon>
        <taxon>Eurotiales</taxon>
        <taxon>Aspergillaceae</taxon>
        <taxon>Aspergillus</taxon>
        <taxon>Aspergillus subgen. Circumdati</taxon>
    </lineage>
</organism>
<dbReference type="Proteomes" id="UP000326877">
    <property type="component" value="Unassembled WGS sequence"/>
</dbReference>
<name>A0A5N7C038_PETAA</name>
<reference evidence="1" key="1">
    <citation type="submission" date="2019-04" db="EMBL/GenBank/DDBJ databases">
        <title>Friends and foes A comparative genomics studyof 23 Aspergillus species from section Flavi.</title>
        <authorList>
            <consortium name="DOE Joint Genome Institute"/>
            <person name="Kjaerbolling I."/>
            <person name="Vesth T."/>
            <person name="Frisvad J.C."/>
            <person name="Nybo J.L."/>
            <person name="Theobald S."/>
            <person name="Kildgaard S."/>
            <person name="Isbrandt T."/>
            <person name="Kuo A."/>
            <person name="Sato A."/>
            <person name="Lyhne E.K."/>
            <person name="Kogle M.E."/>
            <person name="Wiebenga A."/>
            <person name="Kun R.S."/>
            <person name="Lubbers R.J."/>
            <person name="Makela M.R."/>
            <person name="Barry K."/>
            <person name="Chovatia M."/>
            <person name="Clum A."/>
            <person name="Daum C."/>
            <person name="Haridas S."/>
            <person name="He G."/>
            <person name="LaButti K."/>
            <person name="Lipzen A."/>
            <person name="Mondo S."/>
            <person name="Riley R."/>
            <person name="Salamov A."/>
            <person name="Simmons B.A."/>
            <person name="Magnuson J.K."/>
            <person name="Henrissat B."/>
            <person name="Mortensen U.H."/>
            <person name="Larsen T.O."/>
            <person name="Devries R.P."/>
            <person name="Grigoriev I.V."/>
            <person name="Machida M."/>
            <person name="Baker S.E."/>
            <person name="Andersen M.R."/>
        </authorList>
    </citation>
    <scope>NUCLEOTIDE SEQUENCE [LARGE SCALE GENOMIC DNA]</scope>
    <source>
        <strain evidence="1">IBT 14317</strain>
    </source>
</reference>
<dbReference type="AlphaFoldDB" id="A0A5N7C038"/>
<gene>
    <name evidence="1" type="ORF">BDV23DRAFT_130706</name>
</gene>
<proteinExistence type="predicted"/>